<dbReference type="PROSITE" id="PS51272">
    <property type="entry name" value="SLH"/>
    <property type="match status" value="3"/>
</dbReference>
<keyword evidence="5" id="KW-1185">Reference proteome</keyword>
<reference evidence="4 5" key="1">
    <citation type="submission" date="2018-02" db="EMBL/GenBank/DDBJ databases">
        <authorList>
            <person name="Cohen D.B."/>
            <person name="Kent A.D."/>
        </authorList>
    </citation>
    <scope>NUCLEOTIDE SEQUENCE [LARGE SCALE GENOMIC DNA]</scope>
    <source>
        <strain evidence="4 5">ULC007</strain>
    </source>
</reference>
<keyword evidence="1 2" id="KW-0732">Signal</keyword>
<dbReference type="Gene3D" id="3.20.20.80">
    <property type="entry name" value="Glycosidases"/>
    <property type="match status" value="1"/>
</dbReference>
<dbReference type="PANTHER" id="PTHR43405:SF1">
    <property type="entry name" value="GLYCOSYL HYDROLASE DIGH"/>
    <property type="match status" value="1"/>
</dbReference>
<feature type="domain" description="SLH" evidence="3">
    <location>
        <begin position="97"/>
        <end position="160"/>
    </location>
</feature>
<dbReference type="RefSeq" id="WP_073071151.1">
    <property type="nucleotide sequence ID" value="NZ_MPPI01000010.1"/>
</dbReference>
<feature type="domain" description="SLH" evidence="3">
    <location>
        <begin position="33"/>
        <end position="96"/>
    </location>
</feature>
<proteinExistence type="predicted"/>
<dbReference type="AlphaFoldDB" id="A0A2T1DHJ3"/>
<feature type="domain" description="SLH" evidence="3">
    <location>
        <begin position="162"/>
        <end position="226"/>
    </location>
</feature>
<dbReference type="InterPro" id="IPR052177">
    <property type="entry name" value="Divisome_Glycosyl_Hydrolase"/>
</dbReference>
<protein>
    <recommendedName>
        <fullName evidence="3">SLH domain-containing protein</fullName>
    </recommendedName>
</protein>
<evidence type="ECO:0000259" key="3">
    <source>
        <dbReference type="PROSITE" id="PS51272"/>
    </source>
</evidence>
<dbReference type="EMBL" id="PVWG01000008">
    <property type="protein sequence ID" value="PSB19952.1"/>
    <property type="molecule type" value="Genomic_DNA"/>
</dbReference>
<dbReference type="Proteomes" id="UP000238634">
    <property type="component" value="Unassembled WGS sequence"/>
</dbReference>
<dbReference type="PANTHER" id="PTHR43405">
    <property type="entry name" value="GLYCOSYL HYDROLASE DIGH"/>
    <property type="match status" value="1"/>
</dbReference>
<dbReference type="InterPro" id="IPR003790">
    <property type="entry name" value="GHL10"/>
</dbReference>
<sequence length="598" mass="67565">MLNLRHWQFRLICLFVFLLTVTGVLCSSVSPAFAQTRFSDIQGHWAQPCIEALTDRKIINGYPDRTFRPNSPVTRAEYAALLVTAFPGVVNATIPSRDIQFRDIPGRFWAAGAISAAVNANFFSGYPDKTFRPNQNIPRVQALAALASGVGYAPKQPVAETLAVFSDAQSIPDYAKNTIAGATEQRIVVNYPSVKQLNPNQPATRGDIAAFLCRALPGTTALVPERYVAGKPAAQLSEIRGVWLTNIDSDVMFSRDRLTKTVQELADANLNTLYPAVWNWGYTLYPSETAKQTIGVAYDPRPEAVGLNDRDMLKEFVEQGHQRKLSVIPWFEFGFMAPADSELARLHPDWLTQRSDKTQIWQEGKYPRVWLNPFKPEVQKFISSLILELVNNYDIDGIQFDDHFGLPFEFGYDNFTVALYQKENAGKSPPANAQDPAWTKWRADKITAFMTQVFESVKARKNHVLISLSPNNYDFSYTHSLQDWRTWEQTGLLEELVLQVYRDSLQGFADELMRPEVQAARSHIPTGVGILTGLKDRPVAFKQIQDQVQVVRDRKFAGVSFFFYETMWNLSGETVSDRRSAFAKLFSTTLYRPKFPPD</sequence>
<reference evidence="4 5" key="2">
    <citation type="submission" date="2018-03" db="EMBL/GenBank/DDBJ databases">
        <title>The ancient ancestry and fast evolution of plastids.</title>
        <authorList>
            <person name="Moore K.R."/>
            <person name="Magnabosco C."/>
            <person name="Momper L."/>
            <person name="Gold D.A."/>
            <person name="Bosak T."/>
            <person name="Fournier G.P."/>
        </authorList>
    </citation>
    <scope>NUCLEOTIDE SEQUENCE [LARGE SCALE GENOMIC DNA]</scope>
    <source>
        <strain evidence="4 5">ULC007</strain>
    </source>
</reference>
<organism evidence="4 5">
    <name type="scientific">Phormidesmis priestleyi ULC007</name>
    <dbReference type="NCBI Taxonomy" id="1920490"/>
    <lineage>
        <taxon>Bacteria</taxon>
        <taxon>Bacillati</taxon>
        <taxon>Cyanobacteriota</taxon>
        <taxon>Cyanophyceae</taxon>
        <taxon>Leptolyngbyales</taxon>
        <taxon>Leptolyngbyaceae</taxon>
        <taxon>Phormidesmis</taxon>
    </lineage>
</organism>
<evidence type="ECO:0000313" key="5">
    <source>
        <dbReference type="Proteomes" id="UP000238634"/>
    </source>
</evidence>
<dbReference type="SUPFAM" id="SSF51445">
    <property type="entry name" value="(Trans)glycosidases"/>
    <property type="match status" value="1"/>
</dbReference>
<evidence type="ECO:0000313" key="4">
    <source>
        <dbReference type="EMBL" id="PSB19952.1"/>
    </source>
</evidence>
<evidence type="ECO:0000256" key="1">
    <source>
        <dbReference type="ARBA" id="ARBA00022729"/>
    </source>
</evidence>
<comment type="caution">
    <text evidence="4">The sequence shown here is derived from an EMBL/GenBank/DDBJ whole genome shotgun (WGS) entry which is preliminary data.</text>
</comment>
<gene>
    <name evidence="4" type="ORF">C7B65_09825</name>
</gene>
<dbReference type="OrthoDB" id="580981at2"/>
<feature type="signal peptide" evidence="2">
    <location>
        <begin position="1"/>
        <end position="34"/>
    </location>
</feature>
<dbReference type="InterPro" id="IPR001119">
    <property type="entry name" value="SLH_dom"/>
</dbReference>
<dbReference type="STRING" id="1920490.GCA_001895925_04008"/>
<dbReference type="InterPro" id="IPR017853">
    <property type="entry name" value="GH"/>
</dbReference>
<feature type="chain" id="PRO_5015704823" description="SLH domain-containing protein" evidence="2">
    <location>
        <begin position="35"/>
        <end position="598"/>
    </location>
</feature>
<dbReference type="Pfam" id="PF00395">
    <property type="entry name" value="SLH"/>
    <property type="match status" value="3"/>
</dbReference>
<evidence type="ECO:0000256" key="2">
    <source>
        <dbReference type="SAM" id="SignalP"/>
    </source>
</evidence>
<dbReference type="Pfam" id="PF02638">
    <property type="entry name" value="GHL10"/>
    <property type="match status" value="1"/>
</dbReference>
<accession>A0A2T1DHJ3</accession>
<name>A0A2T1DHJ3_9CYAN</name>